<dbReference type="KEGG" id="moy:CVS54_00417"/>
<protein>
    <submittedName>
        <fullName evidence="1">Uncharacterized protein</fullName>
    </submittedName>
</protein>
<dbReference type="RefSeq" id="WP_127011649.1">
    <property type="nucleotide sequence ID" value="NZ_CP031422.1"/>
</dbReference>
<evidence type="ECO:0000313" key="1">
    <source>
        <dbReference type="EMBL" id="AZS39117.1"/>
    </source>
</evidence>
<gene>
    <name evidence="1" type="ORF">CVS54_00417</name>
</gene>
<dbReference type="Proteomes" id="UP000274841">
    <property type="component" value="Chromosome"/>
</dbReference>
<dbReference type="EMBL" id="CP031422">
    <property type="protein sequence ID" value="AZS39117.1"/>
    <property type="molecule type" value="Genomic_DNA"/>
</dbReference>
<reference evidence="1 2" key="1">
    <citation type="submission" date="2018-08" db="EMBL/GenBank/DDBJ databases">
        <title>Microbacterium oxydans strain HG3.</title>
        <authorList>
            <person name="ORTET P."/>
        </authorList>
    </citation>
    <scope>NUCLEOTIDE SEQUENCE [LARGE SCALE GENOMIC DNA]</scope>
    <source>
        <strain evidence="1 2">HG3</strain>
    </source>
</reference>
<evidence type="ECO:0000313" key="2">
    <source>
        <dbReference type="Proteomes" id="UP000274841"/>
    </source>
</evidence>
<organism evidence="1 2">
    <name type="scientific">Microbacterium oxydans</name>
    <dbReference type="NCBI Taxonomy" id="82380"/>
    <lineage>
        <taxon>Bacteria</taxon>
        <taxon>Bacillati</taxon>
        <taxon>Actinomycetota</taxon>
        <taxon>Actinomycetes</taxon>
        <taxon>Micrococcales</taxon>
        <taxon>Microbacteriaceae</taxon>
        <taxon>Microbacterium</taxon>
    </lineage>
</organism>
<name>A0A3Q9J3K7_9MICO</name>
<accession>A0A3Q9J3K7</accession>
<sequence length="269" mass="29121">MTSESRILPLPDSGAHLVLGADGRPRIRLRTGRFALIDAPPAELFDALETPDGGSDGAASALLDRLMLEVQERESVDALRRWPDERRDVCVLGAGALVDGLERVLQSWGARVTVLDPESALPDDTSLVVAYADDGLDRRRWSDLDMLPLQGVAWLRVHREGESILIDPLALDEHDPTSAQVSARRLAASSAPASTEAWQQSGPAPATPVDDATAVLVLARLLQVILTWARADADLDHLRTTLWKLVPSTGSVTEHTVLPFPAAPPRLLR</sequence>
<proteinExistence type="predicted"/>
<dbReference type="Gene3D" id="3.40.50.720">
    <property type="entry name" value="NAD(P)-binding Rossmann-like Domain"/>
    <property type="match status" value="1"/>
</dbReference>
<dbReference type="AlphaFoldDB" id="A0A3Q9J3K7"/>